<dbReference type="EMBL" id="QVLV01000035">
    <property type="protein sequence ID" value="RGE55860.1"/>
    <property type="molecule type" value="Genomic_DNA"/>
</dbReference>
<dbReference type="SUPFAM" id="SSF102114">
    <property type="entry name" value="Radical SAM enzymes"/>
    <property type="match status" value="1"/>
</dbReference>
<reference evidence="1" key="1">
    <citation type="submission" date="2018-08" db="EMBL/GenBank/DDBJ databases">
        <title>A genome reference for cultivated species of the human gut microbiota.</title>
        <authorList>
            <person name="Zou Y."/>
            <person name="Xue W."/>
            <person name="Luo G."/>
        </authorList>
    </citation>
    <scope>NUCLEOTIDE SEQUENCE [LARGE SCALE GENOMIC DNA]</scope>
    <source>
        <strain evidence="1">TF05-5AC</strain>
    </source>
</reference>
<keyword evidence="2" id="KW-1185">Reference proteome</keyword>
<evidence type="ECO:0000313" key="1">
    <source>
        <dbReference type="EMBL" id="RGE55860.1"/>
    </source>
</evidence>
<accession>A0A3E3HVK3</accession>
<protein>
    <recommendedName>
        <fullName evidence="3">Radical SAM protein</fullName>
    </recommendedName>
</protein>
<dbReference type="GeneID" id="97990455"/>
<sequence>MKTISIGIHNPCVPCSCACKYCLLQSCKEAEGIDYYRGKKLAERFIVWAKNKNITPLPFYCISYCAEYPQLSDNISFNKENGFLGANFLQCNGLKIRTLSETDQFIKNIKSAGIENIDTTFFGNPKYHDSFAAREGDYDFMLLLAKRAAALDLNCSPTVIVSRESLSMLDELFDTLESIPGIGRIYSFLPDYRGRGYLMEKARITVQDYEKLSDKIKKTFNISRYKTQKDWLSSGVLPEYTQRALTVTLRKDNIDQFENMSCDEIIAYVEKLDDDYYKAIPSINELAEIYGNKENEQLYRLRDLFWMWQKRYIHENHISIYDITDERYCNTIRS</sequence>
<organism evidence="1 2">
    <name type="scientific">Eisenbergiella massiliensis</name>
    <dbReference type="NCBI Taxonomy" id="1720294"/>
    <lineage>
        <taxon>Bacteria</taxon>
        <taxon>Bacillati</taxon>
        <taxon>Bacillota</taxon>
        <taxon>Clostridia</taxon>
        <taxon>Lachnospirales</taxon>
        <taxon>Lachnospiraceae</taxon>
        <taxon>Eisenbergiella</taxon>
    </lineage>
</organism>
<dbReference type="RefSeq" id="WP_117545829.1">
    <property type="nucleotide sequence ID" value="NZ_JBKVLI010000001.1"/>
</dbReference>
<comment type="caution">
    <text evidence="1">The sequence shown here is derived from an EMBL/GenBank/DDBJ whole genome shotgun (WGS) entry which is preliminary data.</text>
</comment>
<name>A0A3E3HVK3_9FIRM</name>
<dbReference type="InterPro" id="IPR058240">
    <property type="entry name" value="rSAM_sf"/>
</dbReference>
<gene>
    <name evidence="1" type="ORF">DXC51_27290</name>
</gene>
<dbReference type="Proteomes" id="UP000260812">
    <property type="component" value="Unassembled WGS sequence"/>
</dbReference>
<dbReference type="AlphaFoldDB" id="A0A3E3HVK3"/>
<proteinExistence type="predicted"/>
<evidence type="ECO:0008006" key="3">
    <source>
        <dbReference type="Google" id="ProtNLM"/>
    </source>
</evidence>
<evidence type="ECO:0000313" key="2">
    <source>
        <dbReference type="Proteomes" id="UP000260812"/>
    </source>
</evidence>